<proteinExistence type="predicted"/>
<sequence>MIAYYCDRCGKAIVDGTIYRVAITAECISILGTADTFVTTFEADAVKARCYCGECKREIKSFLYNGEEQEQPEEQPEGWKARMLEKFQKRV</sequence>
<evidence type="ECO:0000313" key="1">
    <source>
        <dbReference type="EMBL" id="RHA01646.1"/>
    </source>
</evidence>
<reference evidence="1 2" key="1">
    <citation type="submission" date="2018-08" db="EMBL/GenBank/DDBJ databases">
        <title>A genome reference for cultivated species of the human gut microbiota.</title>
        <authorList>
            <person name="Zou Y."/>
            <person name="Xue W."/>
            <person name="Luo G."/>
        </authorList>
    </citation>
    <scope>NUCLEOTIDE SEQUENCE [LARGE SCALE GENOMIC DNA]</scope>
    <source>
        <strain evidence="1 2">AM46-16</strain>
    </source>
</reference>
<comment type="caution">
    <text evidence="1">The sequence shown here is derived from an EMBL/GenBank/DDBJ whole genome shotgun (WGS) entry which is preliminary data.</text>
</comment>
<dbReference type="Proteomes" id="UP000284962">
    <property type="component" value="Unassembled WGS sequence"/>
</dbReference>
<accession>A0A413QMV1</accession>
<dbReference type="EMBL" id="QSEW01000002">
    <property type="protein sequence ID" value="RHA01646.1"/>
    <property type="molecule type" value="Genomic_DNA"/>
</dbReference>
<protein>
    <submittedName>
        <fullName evidence="1">Uncharacterized protein</fullName>
    </submittedName>
</protein>
<evidence type="ECO:0000313" key="2">
    <source>
        <dbReference type="Proteomes" id="UP000284962"/>
    </source>
</evidence>
<dbReference type="AlphaFoldDB" id="A0A413QMV1"/>
<name>A0A413QMV1_9FIRM</name>
<gene>
    <name evidence="1" type="ORF">DW957_02285</name>
</gene>
<organism evidence="1 2">
    <name type="scientific">Dorea formicigenerans</name>
    <dbReference type="NCBI Taxonomy" id="39486"/>
    <lineage>
        <taxon>Bacteria</taxon>
        <taxon>Bacillati</taxon>
        <taxon>Bacillota</taxon>
        <taxon>Clostridia</taxon>
        <taxon>Lachnospirales</taxon>
        <taxon>Lachnospiraceae</taxon>
        <taxon>Dorea</taxon>
    </lineage>
</organism>